<dbReference type="GO" id="GO:0016614">
    <property type="term" value="F:oxidoreductase activity, acting on CH-OH group of donors"/>
    <property type="evidence" value="ECO:0007669"/>
    <property type="project" value="InterPro"/>
</dbReference>
<feature type="domain" description="Glucose-methanol-choline oxidoreductase N-terminal" evidence="4">
    <location>
        <begin position="45"/>
        <end position="354"/>
    </location>
</feature>
<dbReference type="PROSITE" id="PS51257">
    <property type="entry name" value="PROKAR_LIPOPROTEIN"/>
    <property type="match status" value="1"/>
</dbReference>
<dbReference type="SUPFAM" id="SSF51905">
    <property type="entry name" value="FAD/NAD(P)-binding domain"/>
    <property type="match status" value="1"/>
</dbReference>
<feature type="signal peptide" evidence="3">
    <location>
        <begin position="1"/>
        <end position="23"/>
    </location>
</feature>
<dbReference type="PIRSF" id="PIRSF000137">
    <property type="entry name" value="Alcohol_oxidase"/>
    <property type="match status" value="1"/>
</dbReference>
<evidence type="ECO:0000256" key="3">
    <source>
        <dbReference type="SAM" id="SignalP"/>
    </source>
</evidence>
<dbReference type="InterPro" id="IPR000172">
    <property type="entry name" value="GMC_OxRdtase_N"/>
</dbReference>
<dbReference type="Proteomes" id="UP000184499">
    <property type="component" value="Unassembled WGS sequence"/>
</dbReference>
<dbReference type="AlphaFoldDB" id="A0A1L9UEH9"/>
<dbReference type="PANTHER" id="PTHR11552:SF138">
    <property type="entry name" value="DEHYDROGENASE PKFF-RELATED"/>
    <property type="match status" value="1"/>
</dbReference>
<name>A0A1L9UEH9_ASPBC</name>
<feature type="chain" id="PRO_5012250998" description="Glucose-methanol-choline oxidoreductase N-terminal domain-containing protein" evidence="3">
    <location>
        <begin position="24"/>
        <end position="610"/>
    </location>
</feature>
<feature type="domain" description="Glucose-methanol-choline oxidoreductase C-terminal" evidence="5">
    <location>
        <begin position="465"/>
        <end position="599"/>
    </location>
</feature>
<dbReference type="Gene3D" id="3.50.50.60">
    <property type="entry name" value="FAD/NAD(P)-binding domain"/>
    <property type="match status" value="1"/>
</dbReference>
<dbReference type="GO" id="GO:0050660">
    <property type="term" value="F:flavin adenine dinucleotide binding"/>
    <property type="evidence" value="ECO:0007669"/>
    <property type="project" value="InterPro"/>
</dbReference>
<protein>
    <recommendedName>
        <fullName evidence="8">Glucose-methanol-choline oxidoreductase N-terminal domain-containing protein</fullName>
    </recommendedName>
</protein>
<evidence type="ECO:0000256" key="1">
    <source>
        <dbReference type="ARBA" id="ARBA00010790"/>
    </source>
</evidence>
<dbReference type="GO" id="GO:0044550">
    <property type="term" value="P:secondary metabolite biosynthetic process"/>
    <property type="evidence" value="ECO:0007669"/>
    <property type="project" value="TreeGrafter"/>
</dbReference>
<dbReference type="GeneID" id="93572442"/>
<comment type="similarity">
    <text evidence="1">Belongs to the GMC oxidoreductase family.</text>
</comment>
<dbReference type="InterPro" id="IPR036188">
    <property type="entry name" value="FAD/NAD-bd_sf"/>
</dbReference>
<gene>
    <name evidence="6" type="ORF">ASPBRDRAFT_181673</name>
</gene>
<evidence type="ECO:0000313" key="7">
    <source>
        <dbReference type="Proteomes" id="UP000184499"/>
    </source>
</evidence>
<dbReference type="RefSeq" id="XP_067477321.1">
    <property type="nucleotide sequence ID" value="XM_067619954.1"/>
</dbReference>
<reference evidence="7" key="1">
    <citation type="journal article" date="2017" name="Genome Biol.">
        <title>Comparative genomics reveals high biological diversity and specific adaptations in the industrially and medically important fungal genus Aspergillus.</title>
        <authorList>
            <person name="de Vries R.P."/>
            <person name="Riley R."/>
            <person name="Wiebenga A."/>
            <person name="Aguilar-Osorio G."/>
            <person name="Amillis S."/>
            <person name="Uchima C.A."/>
            <person name="Anderluh G."/>
            <person name="Asadollahi M."/>
            <person name="Askin M."/>
            <person name="Barry K."/>
            <person name="Battaglia E."/>
            <person name="Bayram O."/>
            <person name="Benocci T."/>
            <person name="Braus-Stromeyer S.A."/>
            <person name="Caldana C."/>
            <person name="Canovas D."/>
            <person name="Cerqueira G.C."/>
            <person name="Chen F."/>
            <person name="Chen W."/>
            <person name="Choi C."/>
            <person name="Clum A."/>
            <person name="Dos Santos R.A."/>
            <person name="Damasio A.R."/>
            <person name="Diallinas G."/>
            <person name="Emri T."/>
            <person name="Fekete E."/>
            <person name="Flipphi M."/>
            <person name="Freyberg S."/>
            <person name="Gallo A."/>
            <person name="Gournas C."/>
            <person name="Habgood R."/>
            <person name="Hainaut M."/>
            <person name="Harispe M.L."/>
            <person name="Henrissat B."/>
            <person name="Hilden K.S."/>
            <person name="Hope R."/>
            <person name="Hossain A."/>
            <person name="Karabika E."/>
            <person name="Karaffa L."/>
            <person name="Karanyi Z."/>
            <person name="Krasevec N."/>
            <person name="Kuo A."/>
            <person name="Kusch H."/>
            <person name="LaButti K."/>
            <person name="Lagendijk E.L."/>
            <person name="Lapidus A."/>
            <person name="Levasseur A."/>
            <person name="Lindquist E."/>
            <person name="Lipzen A."/>
            <person name="Logrieco A.F."/>
            <person name="MacCabe A."/>
            <person name="Maekelae M.R."/>
            <person name="Malavazi I."/>
            <person name="Melin P."/>
            <person name="Meyer V."/>
            <person name="Mielnichuk N."/>
            <person name="Miskei M."/>
            <person name="Molnar A.P."/>
            <person name="Mule G."/>
            <person name="Ngan C.Y."/>
            <person name="Orejas M."/>
            <person name="Orosz E."/>
            <person name="Ouedraogo J.P."/>
            <person name="Overkamp K.M."/>
            <person name="Park H.-S."/>
            <person name="Perrone G."/>
            <person name="Piumi F."/>
            <person name="Punt P.J."/>
            <person name="Ram A.F."/>
            <person name="Ramon A."/>
            <person name="Rauscher S."/>
            <person name="Record E."/>
            <person name="Riano-Pachon D.M."/>
            <person name="Robert V."/>
            <person name="Roehrig J."/>
            <person name="Ruller R."/>
            <person name="Salamov A."/>
            <person name="Salih N.S."/>
            <person name="Samson R.A."/>
            <person name="Sandor E."/>
            <person name="Sanguinetti M."/>
            <person name="Schuetze T."/>
            <person name="Sepcic K."/>
            <person name="Shelest E."/>
            <person name="Sherlock G."/>
            <person name="Sophianopoulou V."/>
            <person name="Squina F.M."/>
            <person name="Sun H."/>
            <person name="Susca A."/>
            <person name="Todd R.B."/>
            <person name="Tsang A."/>
            <person name="Unkles S.E."/>
            <person name="van de Wiele N."/>
            <person name="van Rossen-Uffink D."/>
            <person name="Oliveira J.V."/>
            <person name="Vesth T.C."/>
            <person name="Visser J."/>
            <person name="Yu J.-H."/>
            <person name="Zhou M."/>
            <person name="Andersen M.R."/>
            <person name="Archer D.B."/>
            <person name="Baker S.E."/>
            <person name="Benoit I."/>
            <person name="Brakhage A.A."/>
            <person name="Braus G.H."/>
            <person name="Fischer R."/>
            <person name="Frisvad J.C."/>
            <person name="Goldman G.H."/>
            <person name="Houbraken J."/>
            <person name="Oakley B."/>
            <person name="Pocsi I."/>
            <person name="Scazzocchio C."/>
            <person name="Seiboth B."/>
            <person name="vanKuyk P.A."/>
            <person name="Wortman J."/>
            <person name="Dyer P.S."/>
            <person name="Grigoriev I.V."/>
        </authorList>
    </citation>
    <scope>NUCLEOTIDE SEQUENCE [LARGE SCALE GENOMIC DNA]</scope>
    <source>
        <strain evidence="7">CBS 101740 / IMI 381727 / IBT 21946</strain>
    </source>
</reference>
<keyword evidence="3" id="KW-0732">Signal</keyword>
<dbReference type="OrthoDB" id="269227at2759"/>
<sequence length="610" mass="66102">MRSPLFWLPLAAFILFHATIISCESITASGLLGSHFGIPGLNATYDYVIIGGGTAGLTVARRLAETPSVSVAVIEAGDFPQFSNGNYSEVPAYASEFTGSDPTLKNPALDWYMYTTPQEQLNGRTALFDSGKIISGSSGRNFLWQVRGTRGCFDRWAQEVDDPSYQYESFLPYFQRYAHFHLPNATNVTYNLSDWSPQGGPVQVGYPSWVNPISAWLGRGFTEMGMQALPSLLSGDLMGWSWLSQTLDPVTQTRSSSLAFLEEALAESSNLVLYKSTLAQKITFQDERATGVLVDTAGQVYHVAARREVVLSAGVMRSPQLLMVSGIGPRETLQAHGIPVVADRPGVGQNMADNVLVGPTYQVRVTTHNSLADPAYLAASIAEYNVNRTGMLTNVGGDVAAFEQIPPSMLHPETSQALNDTFPPDWPHIEYLVLDEYFATGADSSRGVSNMKQYVAASVGLVATFSRGNVTIASSDAATNPIISPNWLLDPRDQDVALAAFTRARQLFNTTAMQPVVMSEAFPGANYTSRADLLRIIRESANSVYNAVGSNRMGRITDREAVVDSRCRVIGVQSLRVVDASAFPFLPPGQPSATVYALAEKIAADMRQSG</sequence>
<evidence type="ECO:0000256" key="2">
    <source>
        <dbReference type="ARBA" id="ARBA00023180"/>
    </source>
</evidence>
<organism evidence="6 7">
    <name type="scientific">Aspergillus brasiliensis (strain CBS 101740 / IMI 381727 / IBT 21946)</name>
    <dbReference type="NCBI Taxonomy" id="767769"/>
    <lineage>
        <taxon>Eukaryota</taxon>
        <taxon>Fungi</taxon>
        <taxon>Dikarya</taxon>
        <taxon>Ascomycota</taxon>
        <taxon>Pezizomycotina</taxon>
        <taxon>Eurotiomycetes</taxon>
        <taxon>Eurotiomycetidae</taxon>
        <taxon>Eurotiales</taxon>
        <taxon>Aspergillaceae</taxon>
        <taxon>Aspergillus</taxon>
        <taxon>Aspergillus subgen. Circumdati</taxon>
    </lineage>
</organism>
<proteinExistence type="inferred from homology"/>
<evidence type="ECO:0008006" key="8">
    <source>
        <dbReference type="Google" id="ProtNLM"/>
    </source>
</evidence>
<evidence type="ECO:0000259" key="5">
    <source>
        <dbReference type="Pfam" id="PF05199"/>
    </source>
</evidence>
<dbReference type="InterPro" id="IPR007867">
    <property type="entry name" value="GMC_OxRtase_C"/>
</dbReference>
<dbReference type="OMA" id="REMFYMQ"/>
<dbReference type="Pfam" id="PF05199">
    <property type="entry name" value="GMC_oxred_C"/>
    <property type="match status" value="1"/>
</dbReference>
<dbReference type="VEuPathDB" id="FungiDB:ASPBRDRAFT_181673"/>
<evidence type="ECO:0000259" key="4">
    <source>
        <dbReference type="Pfam" id="PF00732"/>
    </source>
</evidence>
<dbReference type="SUPFAM" id="SSF54373">
    <property type="entry name" value="FAD-linked reductases, C-terminal domain"/>
    <property type="match status" value="1"/>
</dbReference>
<dbReference type="STRING" id="767769.A0A1L9UEH9"/>
<evidence type="ECO:0000313" key="6">
    <source>
        <dbReference type="EMBL" id="OJJ70072.1"/>
    </source>
</evidence>
<dbReference type="EMBL" id="KV878687">
    <property type="protein sequence ID" value="OJJ70072.1"/>
    <property type="molecule type" value="Genomic_DNA"/>
</dbReference>
<accession>A0A1L9UEH9</accession>
<keyword evidence="2" id="KW-0325">Glycoprotein</keyword>
<dbReference type="Pfam" id="PF00732">
    <property type="entry name" value="GMC_oxred_N"/>
    <property type="match status" value="1"/>
</dbReference>
<keyword evidence="7" id="KW-1185">Reference proteome</keyword>
<dbReference type="PANTHER" id="PTHR11552">
    <property type="entry name" value="GLUCOSE-METHANOL-CHOLINE GMC OXIDOREDUCTASE"/>
    <property type="match status" value="1"/>
</dbReference>
<dbReference type="Gene3D" id="3.30.560.10">
    <property type="entry name" value="Glucose Oxidase, domain 3"/>
    <property type="match status" value="1"/>
</dbReference>
<dbReference type="InterPro" id="IPR012132">
    <property type="entry name" value="GMC_OxRdtase"/>
</dbReference>